<dbReference type="RefSeq" id="WP_101829684.1">
    <property type="nucleotide sequence ID" value="NZ_FZMO01000003.1"/>
</dbReference>
<evidence type="ECO:0000313" key="2">
    <source>
        <dbReference type="Proteomes" id="UP000234331"/>
    </source>
</evidence>
<evidence type="ECO:0000313" key="1">
    <source>
        <dbReference type="EMBL" id="SNQ45521.1"/>
    </source>
</evidence>
<dbReference type="Proteomes" id="UP000234331">
    <property type="component" value="Unassembled WGS sequence"/>
</dbReference>
<name>A0A2I2KIN0_9ACTN</name>
<sequence>MDAGIIAALISSAAGVAVSVGASLWTHRQGVELERVRYELERSARDSEKRSTAKAELDRYREPLLVAAFDLGARIHNIRKAKFLAYLKSTERRSQLAVRGTLFCVARYFGTLEILYSRLALLRFESADDTRLVAALLADIGGAFNSDVYDRVDTFHSSRFMVWREEQRAIGELMRGPDGTAHECVGFAYFDQHYDELFARWFDAFAAALVSPAAAASERLSRVQTLLALLVTQLDEEGAYTLTVDGQRVAPDWVTPDGLA</sequence>
<dbReference type="EMBL" id="FZMO01000003">
    <property type="protein sequence ID" value="SNQ45521.1"/>
    <property type="molecule type" value="Genomic_DNA"/>
</dbReference>
<accession>A0A2I2KIN0</accession>
<reference evidence="1 2" key="1">
    <citation type="submission" date="2017-06" db="EMBL/GenBank/DDBJ databases">
        <authorList>
            <person name="Kim H.J."/>
            <person name="Triplett B.A."/>
        </authorList>
    </citation>
    <scope>NUCLEOTIDE SEQUENCE [LARGE SCALE GENOMIC DNA]</scope>
    <source>
        <strain evidence="1">FRACA_ARgP5</strain>
    </source>
</reference>
<dbReference type="OrthoDB" id="3682367at2"/>
<keyword evidence="2" id="KW-1185">Reference proteome</keyword>
<proteinExistence type="predicted"/>
<organism evidence="1 2">
    <name type="scientific">Frankia canadensis</name>
    <dbReference type="NCBI Taxonomy" id="1836972"/>
    <lineage>
        <taxon>Bacteria</taxon>
        <taxon>Bacillati</taxon>
        <taxon>Actinomycetota</taxon>
        <taxon>Actinomycetes</taxon>
        <taxon>Frankiales</taxon>
        <taxon>Frankiaceae</taxon>
        <taxon>Frankia</taxon>
    </lineage>
</organism>
<protein>
    <submittedName>
        <fullName evidence="1">Uncharacterized protein</fullName>
    </submittedName>
</protein>
<gene>
    <name evidence="1" type="ORF">FRACA_1000021</name>
</gene>
<dbReference type="AlphaFoldDB" id="A0A2I2KIN0"/>